<reference evidence="7" key="1">
    <citation type="submission" date="2013-04" db="EMBL/GenBank/DDBJ databases">
        <title>Thioclava sp. 13D2W-2 Genome Sequencing.</title>
        <authorList>
            <person name="Lai Q."/>
            <person name="Li G."/>
            <person name="Shao Z."/>
        </authorList>
    </citation>
    <scope>NUCLEOTIDE SEQUENCE [LARGE SCALE GENOMIC DNA]</scope>
    <source>
        <strain evidence="7">13D2W-2</strain>
    </source>
</reference>
<dbReference type="SUPFAM" id="SSF55811">
    <property type="entry name" value="Nudix"/>
    <property type="match status" value="1"/>
</dbReference>
<dbReference type="Gene3D" id="3.90.79.10">
    <property type="entry name" value="Nucleoside Triphosphate Pyrophosphohydrolase"/>
    <property type="match status" value="1"/>
</dbReference>
<gene>
    <name evidence="6" type="ORF">DW2_11206</name>
</gene>
<protein>
    <submittedName>
        <fullName evidence="6">NUDIX hydrolase</fullName>
    </submittedName>
</protein>
<dbReference type="PANTHER" id="PTHR12629">
    <property type="entry name" value="DIPHOSPHOINOSITOL POLYPHOSPHATE PHOSPHOHYDROLASE"/>
    <property type="match status" value="1"/>
</dbReference>
<dbReference type="RefSeq" id="WP_038146500.1">
    <property type="nucleotide sequence ID" value="NZ_AQRC01000008.1"/>
</dbReference>
<dbReference type="GO" id="GO:0005737">
    <property type="term" value="C:cytoplasm"/>
    <property type="evidence" value="ECO:0007669"/>
    <property type="project" value="TreeGrafter"/>
</dbReference>
<dbReference type="PROSITE" id="PS51462">
    <property type="entry name" value="NUDIX"/>
    <property type="match status" value="1"/>
</dbReference>
<evidence type="ECO:0000256" key="3">
    <source>
        <dbReference type="ARBA" id="ARBA00022801"/>
    </source>
</evidence>
<dbReference type="eggNOG" id="COG0494">
    <property type="taxonomic scope" value="Bacteria"/>
</dbReference>
<evidence type="ECO:0000256" key="1">
    <source>
        <dbReference type="ARBA" id="ARBA00001946"/>
    </source>
</evidence>
<reference evidence="6 7" key="2">
    <citation type="journal article" date="2015" name="Antonie Van Leeuwenhoek">
        <title>Thioclava indica sp. nov., isolated from surface seawater of the Indian Ocean.</title>
        <authorList>
            <person name="Liu Y."/>
            <person name="Lai Q."/>
            <person name="Du J."/>
            <person name="Xu H."/>
            <person name="Jiang L."/>
            <person name="Shao Z."/>
        </authorList>
    </citation>
    <scope>NUCLEOTIDE SEQUENCE [LARGE SCALE GENOMIC DNA]</scope>
    <source>
        <strain evidence="6 7">13D2W-2</strain>
    </source>
</reference>
<feature type="domain" description="Nudix hydrolase" evidence="5">
    <location>
        <begin position="18"/>
        <end position="147"/>
    </location>
</feature>
<dbReference type="EMBL" id="AQRC01000008">
    <property type="protein sequence ID" value="KFE34769.1"/>
    <property type="molecule type" value="Genomic_DNA"/>
</dbReference>
<evidence type="ECO:0000259" key="5">
    <source>
        <dbReference type="PROSITE" id="PS51462"/>
    </source>
</evidence>
<dbReference type="CDD" id="cd04666">
    <property type="entry name" value="NUDIX_DIPP2_like_Nudt4"/>
    <property type="match status" value="1"/>
</dbReference>
<keyword evidence="7" id="KW-1185">Reference proteome</keyword>
<proteinExistence type="predicted"/>
<keyword evidence="4" id="KW-0460">Magnesium</keyword>
<keyword evidence="2" id="KW-0479">Metal-binding</keyword>
<keyword evidence="3 6" id="KW-0378">Hydrolase</keyword>
<comment type="cofactor">
    <cofactor evidence="1">
        <name>Mg(2+)</name>
        <dbReference type="ChEBI" id="CHEBI:18420"/>
    </cofactor>
</comment>
<dbReference type="OrthoDB" id="7066910at2"/>
<organism evidence="6 7">
    <name type="scientific">Thioclava atlantica</name>
    <dbReference type="NCBI Taxonomy" id="1317124"/>
    <lineage>
        <taxon>Bacteria</taxon>
        <taxon>Pseudomonadati</taxon>
        <taxon>Pseudomonadota</taxon>
        <taxon>Alphaproteobacteria</taxon>
        <taxon>Rhodobacterales</taxon>
        <taxon>Paracoccaceae</taxon>
        <taxon>Thioclava</taxon>
    </lineage>
</organism>
<dbReference type="PATRIC" id="fig|1317124.6.peg.2267"/>
<evidence type="ECO:0000313" key="6">
    <source>
        <dbReference type="EMBL" id="KFE34769.1"/>
    </source>
</evidence>
<dbReference type="AlphaFoldDB" id="A0A085TVM2"/>
<evidence type="ECO:0000313" key="7">
    <source>
        <dbReference type="Proteomes" id="UP000028607"/>
    </source>
</evidence>
<name>A0A085TVM2_9RHOB</name>
<evidence type="ECO:0000256" key="2">
    <source>
        <dbReference type="ARBA" id="ARBA00022723"/>
    </source>
</evidence>
<dbReference type="GO" id="GO:0046872">
    <property type="term" value="F:metal ion binding"/>
    <property type="evidence" value="ECO:0007669"/>
    <property type="project" value="UniProtKB-KW"/>
</dbReference>
<dbReference type="STRING" id="1317124.DW2_11206"/>
<dbReference type="InterPro" id="IPR000086">
    <property type="entry name" value="NUDIX_hydrolase_dom"/>
</dbReference>
<comment type="caution">
    <text evidence="6">The sequence shown here is derived from an EMBL/GenBank/DDBJ whole genome shotgun (WGS) entry which is preliminary data.</text>
</comment>
<dbReference type="PANTHER" id="PTHR12629:SF0">
    <property type="entry name" value="DIPHOSPHOINOSITOL-POLYPHOSPHATE DIPHOSPHATASE"/>
    <property type="match status" value="1"/>
</dbReference>
<dbReference type="Pfam" id="PF00293">
    <property type="entry name" value="NUDIX"/>
    <property type="match status" value="1"/>
</dbReference>
<dbReference type="InterPro" id="IPR047198">
    <property type="entry name" value="DDP-like_NUDIX"/>
</dbReference>
<dbReference type="GO" id="GO:0016462">
    <property type="term" value="F:pyrophosphatase activity"/>
    <property type="evidence" value="ECO:0007669"/>
    <property type="project" value="InterPro"/>
</dbReference>
<evidence type="ECO:0000256" key="4">
    <source>
        <dbReference type="ARBA" id="ARBA00022842"/>
    </source>
</evidence>
<dbReference type="Proteomes" id="UP000028607">
    <property type="component" value="Unassembled WGS sequence"/>
</dbReference>
<dbReference type="InterPro" id="IPR015797">
    <property type="entry name" value="NUDIX_hydrolase-like_dom_sf"/>
</dbReference>
<sequence length="147" mass="16541">MKQDRPAEKGHIGDRPVSLQVGALCLRLRDGKTQVLLITSRDTGRWVIPKGWPMRGRSLSGAARQEAWEEAGVKGKIAKEPIGEFHYDKILDDGSAAPIDVVVFPLRVEQLEKAFPEAHQRKRKWFSPKSAAKNVHEEGLQQILRDL</sequence>
<accession>A0A085TVM2</accession>